<sequence>MSNISELESRISAAMDRIGRGLEALDAPTQAPPTDTVDKVEVDAEREAAQKTLEAEKLLTAQLEEQIKALHTRQDALEEDLAAAKVSATQSEEALGTATAALEAAQNEVKAAQSEAEEAKADAAAAKIETGVAIEAAQKAAQEAEDAANQTPAEPTGVDLDANREEILEMAFRLRRLRRTGRQMRQTIAVLRQSVDDKSVDADAINRSLEVELQNVTAEREADLAEMNLLIGTLHPLLEPQPQDADTSEGED</sequence>
<keyword evidence="1" id="KW-0175">Coiled coil</keyword>
<dbReference type="Proteomes" id="UP000306575">
    <property type="component" value="Unassembled WGS sequence"/>
</dbReference>
<dbReference type="OrthoDB" id="7871100at2"/>
<reference evidence="2 3" key="1">
    <citation type="submission" date="2019-04" db="EMBL/GenBank/DDBJ databases">
        <title>Genome sequence of Pelagicola litoralis CL-ES2.</title>
        <authorList>
            <person name="Cao J."/>
        </authorList>
    </citation>
    <scope>NUCLEOTIDE SEQUENCE [LARGE SCALE GENOMIC DNA]</scope>
    <source>
        <strain evidence="2 3">CL-ES2</strain>
    </source>
</reference>
<accession>A0A4U7N552</accession>
<dbReference type="EMBL" id="SULI01000008">
    <property type="protein sequence ID" value="TKZ20925.1"/>
    <property type="molecule type" value="Genomic_DNA"/>
</dbReference>
<protein>
    <recommendedName>
        <fullName evidence="4">Colicin transporter</fullName>
    </recommendedName>
</protein>
<proteinExistence type="predicted"/>
<keyword evidence="3" id="KW-1185">Reference proteome</keyword>
<feature type="coiled-coil region" evidence="1">
    <location>
        <begin position="46"/>
        <end position="129"/>
    </location>
</feature>
<dbReference type="AlphaFoldDB" id="A0A4U7N552"/>
<organism evidence="2 3">
    <name type="scientific">Shimia litoralis</name>
    <dbReference type="NCBI Taxonomy" id="420403"/>
    <lineage>
        <taxon>Bacteria</taxon>
        <taxon>Pseudomonadati</taxon>
        <taxon>Pseudomonadota</taxon>
        <taxon>Alphaproteobacteria</taxon>
        <taxon>Rhodobacterales</taxon>
        <taxon>Roseobacteraceae</taxon>
    </lineage>
</organism>
<evidence type="ECO:0000313" key="2">
    <source>
        <dbReference type="EMBL" id="TKZ20925.1"/>
    </source>
</evidence>
<gene>
    <name evidence="2" type="ORF">FAP39_08925</name>
</gene>
<evidence type="ECO:0000256" key="1">
    <source>
        <dbReference type="SAM" id="Coils"/>
    </source>
</evidence>
<comment type="caution">
    <text evidence="2">The sequence shown here is derived from an EMBL/GenBank/DDBJ whole genome shotgun (WGS) entry which is preliminary data.</text>
</comment>
<evidence type="ECO:0008006" key="4">
    <source>
        <dbReference type="Google" id="ProtNLM"/>
    </source>
</evidence>
<evidence type="ECO:0000313" key="3">
    <source>
        <dbReference type="Proteomes" id="UP000306575"/>
    </source>
</evidence>
<name>A0A4U7N552_9RHOB</name>
<dbReference type="RefSeq" id="WP_138016052.1">
    <property type="nucleotide sequence ID" value="NZ_SULI01000008.1"/>
</dbReference>